<dbReference type="AlphaFoldDB" id="A0AAN6YV99"/>
<dbReference type="Pfam" id="PF12796">
    <property type="entry name" value="Ank_2"/>
    <property type="match status" value="1"/>
</dbReference>
<evidence type="ECO:0000259" key="4">
    <source>
        <dbReference type="Pfam" id="PF14420"/>
    </source>
</evidence>
<dbReference type="InterPro" id="IPR002110">
    <property type="entry name" value="Ankyrin_rpt"/>
</dbReference>
<dbReference type="PANTHER" id="PTHR24123:SF33">
    <property type="entry name" value="PROTEIN HOS4"/>
    <property type="match status" value="1"/>
</dbReference>
<dbReference type="PROSITE" id="PS50297">
    <property type="entry name" value="ANK_REP_REGION"/>
    <property type="match status" value="2"/>
</dbReference>
<dbReference type="Pfam" id="PF00023">
    <property type="entry name" value="Ank"/>
    <property type="match status" value="1"/>
</dbReference>
<organism evidence="5 6">
    <name type="scientific">Canariomyces notabilis</name>
    <dbReference type="NCBI Taxonomy" id="2074819"/>
    <lineage>
        <taxon>Eukaryota</taxon>
        <taxon>Fungi</taxon>
        <taxon>Dikarya</taxon>
        <taxon>Ascomycota</taxon>
        <taxon>Pezizomycotina</taxon>
        <taxon>Sordariomycetes</taxon>
        <taxon>Sordariomycetidae</taxon>
        <taxon>Sordariales</taxon>
        <taxon>Chaetomiaceae</taxon>
        <taxon>Canariomyces</taxon>
    </lineage>
</organism>
<dbReference type="Proteomes" id="UP001302812">
    <property type="component" value="Unassembled WGS sequence"/>
</dbReference>
<dbReference type="SMART" id="SM00248">
    <property type="entry name" value="ANK"/>
    <property type="match status" value="11"/>
</dbReference>
<dbReference type="InterPro" id="IPR051165">
    <property type="entry name" value="Multifunctional_ANK_Repeat"/>
</dbReference>
<feature type="repeat" description="ANK" evidence="3">
    <location>
        <begin position="930"/>
        <end position="962"/>
    </location>
</feature>
<dbReference type="EMBL" id="MU853336">
    <property type="protein sequence ID" value="KAK4114818.1"/>
    <property type="molecule type" value="Genomic_DNA"/>
</dbReference>
<dbReference type="Pfam" id="PF14420">
    <property type="entry name" value="Clr5"/>
    <property type="match status" value="1"/>
</dbReference>
<dbReference type="PROSITE" id="PS50088">
    <property type="entry name" value="ANK_REPEAT"/>
    <property type="match status" value="3"/>
</dbReference>
<comment type="caution">
    <text evidence="5">The sequence shown here is derived from an EMBL/GenBank/DDBJ whole genome shotgun (WGS) entry which is preliminary data.</text>
</comment>
<dbReference type="InterPro" id="IPR025676">
    <property type="entry name" value="Clr5_dom"/>
</dbReference>
<feature type="repeat" description="ANK" evidence="3">
    <location>
        <begin position="480"/>
        <end position="512"/>
    </location>
</feature>
<reference evidence="5" key="2">
    <citation type="submission" date="2023-05" db="EMBL/GenBank/DDBJ databases">
        <authorList>
            <consortium name="Lawrence Berkeley National Laboratory"/>
            <person name="Steindorff A."/>
            <person name="Hensen N."/>
            <person name="Bonometti L."/>
            <person name="Westerberg I."/>
            <person name="Brannstrom I.O."/>
            <person name="Guillou S."/>
            <person name="Cros-Aarteil S."/>
            <person name="Calhoun S."/>
            <person name="Haridas S."/>
            <person name="Kuo A."/>
            <person name="Mondo S."/>
            <person name="Pangilinan J."/>
            <person name="Riley R."/>
            <person name="Labutti K."/>
            <person name="Andreopoulos B."/>
            <person name="Lipzen A."/>
            <person name="Chen C."/>
            <person name="Yanf M."/>
            <person name="Daum C."/>
            <person name="Ng V."/>
            <person name="Clum A."/>
            <person name="Ohm R."/>
            <person name="Martin F."/>
            <person name="Silar P."/>
            <person name="Natvig D."/>
            <person name="Lalanne C."/>
            <person name="Gautier V."/>
            <person name="Ament-Velasquez S.L."/>
            <person name="Kruys A."/>
            <person name="Hutchinson M.I."/>
            <person name="Powell A.J."/>
            <person name="Barry K."/>
            <person name="Miller A.N."/>
            <person name="Grigoriev I.V."/>
            <person name="Debuchy R."/>
            <person name="Gladieux P."/>
            <person name="Thoren M.H."/>
            <person name="Johannesson H."/>
        </authorList>
    </citation>
    <scope>NUCLEOTIDE SEQUENCE</scope>
    <source>
        <strain evidence="5">CBS 508.74</strain>
    </source>
</reference>
<protein>
    <submittedName>
        <fullName evidence="5">Ankyrin</fullName>
    </submittedName>
</protein>
<dbReference type="RefSeq" id="XP_064672388.1">
    <property type="nucleotide sequence ID" value="XM_064819096.1"/>
</dbReference>
<dbReference type="SUPFAM" id="SSF48403">
    <property type="entry name" value="Ankyrin repeat"/>
    <property type="match status" value="2"/>
</dbReference>
<evidence type="ECO:0000256" key="1">
    <source>
        <dbReference type="ARBA" id="ARBA00022737"/>
    </source>
</evidence>
<keyword evidence="6" id="KW-1185">Reference proteome</keyword>
<dbReference type="GeneID" id="89943222"/>
<keyword evidence="2 3" id="KW-0040">ANK repeat</keyword>
<evidence type="ECO:0000313" key="6">
    <source>
        <dbReference type="Proteomes" id="UP001302812"/>
    </source>
</evidence>
<proteinExistence type="predicted"/>
<evidence type="ECO:0000256" key="2">
    <source>
        <dbReference type="ARBA" id="ARBA00023043"/>
    </source>
</evidence>
<gene>
    <name evidence="5" type="ORF">N656DRAFT_843522</name>
</gene>
<dbReference type="Gene3D" id="1.25.40.20">
    <property type="entry name" value="Ankyrin repeat-containing domain"/>
    <property type="match status" value="3"/>
</dbReference>
<dbReference type="InterPro" id="IPR036770">
    <property type="entry name" value="Ankyrin_rpt-contain_sf"/>
</dbReference>
<reference evidence="5" key="1">
    <citation type="journal article" date="2023" name="Mol. Phylogenet. Evol.">
        <title>Genome-scale phylogeny and comparative genomics of the fungal order Sordariales.</title>
        <authorList>
            <person name="Hensen N."/>
            <person name="Bonometti L."/>
            <person name="Westerberg I."/>
            <person name="Brannstrom I.O."/>
            <person name="Guillou S."/>
            <person name="Cros-Aarteil S."/>
            <person name="Calhoun S."/>
            <person name="Haridas S."/>
            <person name="Kuo A."/>
            <person name="Mondo S."/>
            <person name="Pangilinan J."/>
            <person name="Riley R."/>
            <person name="LaButti K."/>
            <person name="Andreopoulos B."/>
            <person name="Lipzen A."/>
            <person name="Chen C."/>
            <person name="Yan M."/>
            <person name="Daum C."/>
            <person name="Ng V."/>
            <person name="Clum A."/>
            <person name="Steindorff A."/>
            <person name="Ohm R.A."/>
            <person name="Martin F."/>
            <person name="Silar P."/>
            <person name="Natvig D.O."/>
            <person name="Lalanne C."/>
            <person name="Gautier V."/>
            <person name="Ament-Velasquez S.L."/>
            <person name="Kruys A."/>
            <person name="Hutchinson M.I."/>
            <person name="Powell A.J."/>
            <person name="Barry K."/>
            <person name="Miller A.N."/>
            <person name="Grigoriev I.V."/>
            <person name="Debuchy R."/>
            <person name="Gladieux P."/>
            <person name="Hiltunen Thoren M."/>
            <person name="Johannesson H."/>
        </authorList>
    </citation>
    <scope>NUCLEOTIDE SEQUENCE</scope>
    <source>
        <strain evidence="5">CBS 508.74</strain>
    </source>
</reference>
<feature type="domain" description="Clr5" evidence="4">
    <location>
        <begin position="5"/>
        <end position="55"/>
    </location>
</feature>
<feature type="repeat" description="ANK" evidence="3">
    <location>
        <begin position="338"/>
        <end position="367"/>
    </location>
</feature>
<dbReference type="PANTHER" id="PTHR24123">
    <property type="entry name" value="ANKYRIN REPEAT-CONTAINING"/>
    <property type="match status" value="1"/>
</dbReference>
<sequence length="986" mass="108800">MKKPNWEAHRAEIERLHIVEKRALDDVIGIIRATRGFVASKESYEKRIRRWRIQKIMSSKIRELLQQKAANEPLETVRREVSRYENQGFKLREQDAIVTLKDSRQTRLKLPEFIFPPNPIHQRVEGGSPWLGFMRTLRALGFQAPIPSRPASPTAATSLIITSVGGSWPSSDAITALISASGSDCRNMPQGDQIIPWAAEALRRLMPEEYPGQSNDIIQALVRSRTTTETEESLMVQLYLLVNNLSTYDHMLAKCSYKEHRDWERDSDEHVLHIWDIVKTAGLARCKTFFSTPNVAISAIKDRCLSSALRLGRLDFLEFVLDSGVDVKSPVPVPLSLDGEYPLQLAADIDDEETSQQAVRMLLQRGAVPEPNKHRSIHHDNPDQSPLGSAIRLEHWAVAEILIAAGAPASSDAVWHALADGHEEMCLRLLDAGGDPDAANCVEKGDLEMAEALVARGANVNALQEFTHSTLLPGHVNELQATTPLGLAAREGNFEMCGFLLQSGANINIPTFSEIPKKDYHYVSQPPVPYLPLTVACGNGHMEIETLLGILISQFRGCEIPQSGFELCKSLIQKGALLDDALITSITAKNHALVRFFLDEKAPFQAPTWALSRKTALGAAIESGDVAIAQSIFNAGGVETGELSAIPNQEMMDFMTITGLLCPALLQYAPEIVNSAIKVPDGNKAILRCILTHNIDFSNAGMSEYGPLECAIKEDLDLGLIEFLLQRKAPVRQRTVALVVEAISKIRHKESQSSKPRRSTPKAKQTKLEKIEKIFNLVLQHIPDAWKHGMTKDSPDRCRPRSAARFNFNFDGPRRIKLDLPAIIVAAKEGLLDIVKILLDKVDWGPRIVGVALTVAILNSNYHVVDYVLATEPLPSLEESYWGYSPLGYRDSGSIISPLSAAVKSGKVFLAKRLIKLGARVDRGDESWHGEYTALQLAASLGREEMVDLLLENGADPNARGGGSSRGRRGWTALQLATDQGYLSIV</sequence>
<evidence type="ECO:0000256" key="3">
    <source>
        <dbReference type="PROSITE-ProRule" id="PRU00023"/>
    </source>
</evidence>
<dbReference type="PRINTS" id="PR01415">
    <property type="entry name" value="ANKYRIN"/>
</dbReference>
<keyword evidence="1" id="KW-0677">Repeat</keyword>
<accession>A0AAN6YV99</accession>
<evidence type="ECO:0000313" key="5">
    <source>
        <dbReference type="EMBL" id="KAK4114818.1"/>
    </source>
</evidence>
<name>A0AAN6YV99_9PEZI</name>